<evidence type="ECO:0000256" key="3">
    <source>
        <dbReference type="ARBA" id="ARBA00049117"/>
    </source>
</evidence>
<dbReference type="InParanoid" id="G5B7T3"/>
<evidence type="ECO:0000256" key="2">
    <source>
        <dbReference type="ARBA" id="ARBA00023134"/>
    </source>
</evidence>
<dbReference type="Pfam" id="PF00009">
    <property type="entry name" value="GTP_EFTU"/>
    <property type="match status" value="1"/>
</dbReference>
<proteinExistence type="predicted"/>
<dbReference type="InterPro" id="IPR000795">
    <property type="entry name" value="T_Tr_GTP-bd_dom"/>
</dbReference>
<dbReference type="GO" id="GO:0003924">
    <property type="term" value="F:GTPase activity"/>
    <property type="evidence" value="ECO:0007669"/>
    <property type="project" value="InterPro"/>
</dbReference>
<protein>
    <submittedName>
        <fullName evidence="5">Putative elongation factor 1-alpha-like 3</fullName>
    </submittedName>
</protein>
<dbReference type="GO" id="GO:0005525">
    <property type="term" value="F:GTP binding"/>
    <property type="evidence" value="ECO:0007669"/>
    <property type="project" value="UniProtKB-KW"/>
</dbReference>
<dbReference type="PANTHER" id="PTHR23115">
    <property type="entry name" value="TRANSLATION FACTOR"/>
    <property type="match status" value="1"/>
</dbReference>
<evidence type="ECO:0000259" key="4">
    <source>
        <dbReference type="PROSITE" id="PS51722"/>
    </source>
</evidence>
<dbReference type="PRINTS" id="PR00315">
    <property type="entry name" value="ELONGATNFCT"/>
</dbReference>
<organism evidence="5 6">
    <name type="scientific">Heterocephalus glaber</name>
    <name type="common">Naked mole rat</name>
    <dbReference type="NCBI Taxonomy" id="10181"/>
    <lineage>
        <taxon>Eukaryota</taxon>
        <taxon>Metazoa</taxon>
        <taxon>Chordata</taxon>
        <taxon>Craniata</taxon>
        <taxon>Vertebrata</taxon>
        <taxon>Euteleostomi</taxon>
        <taxon>Mammalia</taxon>
        <taxon>Eutheria</taxon>
        <taxon>Euarchontoglires</taxon>
        <taxon>Glires</taxon>
        <taxon>Rodentia</taxon>
        <taxon>Hystricomorpha</taxon>
        <taxon>Bathyergidae</taxon>
        <taxon>Heterocephalus</taxon>
    </lineage>
</organism>
<feature type="domain" description="Tr-type G" evidence="4">
    <location>
        <begin position="5"/>
        <end position="197"/>
    </location>
</feature>
<name>G5B7T3_HETGA</name>
<gene>
    <name evidence="5" type="ORF">GW7_17995</name>
</gene>
<dbReference type="STRING" id="10181.G5B7T3"/>
<dbReference type="AlphaFoldDB" id="G5B7T3"/>
<reference evidence="5 6" key="1">
    <citation type="journal article" date="2011" name="Nature">
        <title>Genome sequencing reveals insights into physiology and longevity of the naked mole rat.</title>
        <authorList>
            <person name="Kim E.B."/>
            <person name="Fang X."/>
            <person name="Fushan A.A."/>
            <person name="Huang Z."/>
            <person name="Lobanov A.V."/>
            <person name="Han L."/>
            <person name="Marino S.M."/>
            <person name="Sun X."/>
            <person name="Turanov A.A."/>
            <person name="Yang P."/>
            <person name="Yim S.H."/>
            <person name="Zhao X."/>
            <person name="Kasaikina M.V."/>
            <person name="Stoletzki N."/>
            <person name="Peng C."/>
            <person name="Polak P."/>
            <person name="Xiong Z."/>
            <person name="Kiezun A."/>
            <person name="Zhu Y."/>
            <person name="Chen Y."/>
            <person name="Kryukov G.V."/>
            <person name="Zhang Q."/>
            <person name="Peshkin L."/>
            <person name="Yang L."/>
            <person name="Bronson R.T."/>
            <person name="Buffenstein R."/>
            <person name="Wang B."/>
            <person name="Han C."/>
            <person name="Li Q."/>
            <person name="Chen L."/>
            <person name="Zhao W."/>
            <person name="Sunyaev S.R."/>
            <person name="Park T.J."/>
            <person name="Zhang G."/>
            <person name="Wang J."/>
            <person name="Gladyshev V.N."/>
        </authorList>
    </citation>
    <scope>NUCLEOTIDE SEQUENCE [LARGE SCALE GENOMIC DNA]</scope>
</reference>
<dbReference type="InterPro" id="IPR027417">
    <property type="entry name" value="P-loop_NTPase"/>
</dbReference>
<dbReference type="InterPro" id="IPR050100">
    <property type="entry name" value="TRAFAC_GTPase_members"/>
</dbReference>
<keyword evidence="2" id="KW-0342">GTP-binding</keyword>
<evidence type="ECO:0000256" key="1">
    <source>
        <dbReference type="ARBA" id="ARBA00022741"/>
    </source>
</evidence>
<evidence type="ECO:0000313" key="5">
    <source>
        <dbReference type="EMBL" id="EHB05344.1"/>
    </source>
</evidence>
<keyword evidence="5" id="KW-0648">Protein biosynthesis</keyword>
<keyword evidence="1" id="KW-0547">Nucleotide-binding</keyword>
<dbReference type="GO" id="GO:0003746">
    <property type="term" value="F:translation elongation factor activity"/>
    <property type="evidence" value="ECO:0007669"/>
    <property type="project" value="UniProtKB-KW"/>
</dbReference>
<dbReference type="Gene3D" id="3.40.50.300">
    <property type="entry name" value="P-loop containing nucleotide triphosphate hydrolases"/>
    <property type="match status" value="1"/>
</dbReference>
<accession>G5B7T3</accession>
<evidence type="ECO:0000313" key="6">
    <source>
        <dbReference type="Proteomes" id="UP000006813"/>
    </source>
</evidence>
<sequence>MGKGMIHINVIIIRHMDLGKSTTTGHLIYRYGGINKRIIEKLEKQAAKMQKVSFKYSRVLGKLKAEYEYGITIDISLWKLETSKYYMTIIDAPGYRDFIKNVITGTSQADCSILIVLLVLVNLKLVPPRTSRSMSIPFWLTLSVKQLIIHVNKMGPTEPSYGQKRYKEIAKEVSNYTKKIGYDLNTAPFFANFWLKF</sequence>
<comment type="catalytic activity">
    <reaction evidence="3">
        <text>GTP + H2O = GDP + phosphate + H(+)</text>
        <dbReference type="Rhea" id="RHEA:19669"/>
        <dbReference type="ChEBI" id="CHEBI:15377"/>
        <dbReference type="ChEBI" id="CHEBI:15378"/>
        <dbReference type="ChEBI" id="CHEBI:37565"/>
        <dbReference type="ChEBI" id="CHEBI:43474"/>
        <dbReference type="ChEBI" id="CHEBI:58189"/>
    </reaction>
    <physiologicalReaction direction="left-to-right" evidence="3">
        <dbReference type="Rhea" id="RHEA:19670"/>
    </physiologicalReaction>
</comment>
<dbReference type="SUPFAM" id="SSF52540">
    <property type="entry name" value="P-loop containing nucleoside triphosphate hydrolases"/>
    <property type="match status" value="1"/>
</dbReference>
<dbReference type="EMBL" id="JH168797">
    <property type="protein sequence ID" value="EHB05344.1"/>
    <property type="molecule type" value="Genomic_DNA"/>
</dbReference>
<keyword evidence="5" id="KW-0251">Elongation factor</keyword>
<dbReference type="PROSITE" id="PS51722">
    <property type="entry name" value="G_TR_2"/>
    <property type="match status" value="1"/>
</dbReference>
<dbReference type="Proteomes" id="UP000006813">
    <property type="component" value="Unassembled WGS sequence"/>
</dbReference>